<name>A0A0R3A8S4_9PSED</name>
<evidence type="ECO:0000313" key="4">
    <source>
        <dbReference type="Proteomes" id="UP000607562"/>
    </source>
</evidence>
<proteinExistence type="predicted"/>
<dbReference type="EMBL" id="JAEILM010000072">
    <property type="protein sequence ID" value="MBI6635116.1"/>
    <property type="molecule type" value="Genomic_DNA"/>
</dbReference>
<sequence length="161" mass="17996">MANHGYMTINGKSQGLISAKCSTHDSIGNKWQEGHCDEIMVLSFHHNMANRGNVRASSHGPIAITKNIDKSSPLLAVALSNREELNCVINFYRIAQSGWHEKYYSVDIRGCIITDLTVDVPHSVLHIDAEAQEHVALKYREIIWTHHKAGTSGFSTWETGR</sequence>
<dbReference type="PANTHER" id="PTHR34319">
    <property type="entry name" value="MAJOR EXPORTED PROTEIN"/>
    <property type="match status" value="1"/>
</dbReference>
<dbReference type="EMBL" id="JYLN01000011">
    <property type="protein sequence ID" value="KRP69384.1"/>
    <property type="molecule type" value="Genomic_DNA"/>
</dbReference>
<gene>
    <name evidence="1" type="ORF">TX23_23115</name>
    <name evidence="2" type="ORF">YA0871_20850</name>
</gene>
<dbReference type="PATRIC" id="fig|1615673.3.peg.223"/>
<dbReference type="Proteomes" id="UP000607562">
    <property type="component" value="Unassembled WGS sequence"/>
</dbReference>
<dbReference type="Proteomes" id="UP000050852">
    <property type="component" value="Unassembled WGS sequence"/>
</dbReference>
<dbReference type="SUPFAM" id="SSF141452">
    <property type="entry name" value="Hcp1-like"/>
    <property type="match status" value="1"/>
</dbReference>
<dbReference type="OrthoDB" id="5674026at2"/>
<reference evidence="2 4" key="2">
    <citation type="submission" date="2020-12" db="EMBL/GenBank/DDBJ databases">
        <title>Comparative genomic insights into the epidemiology and virulence of plant pathogenic Pseudomonads from Turkey.</title>
        <authorList>
            <person name="Dillon M."/>
            <person name="Ruiz-Bedoya T."/>
            <person name="Bendalovic-Torma C."/>
            <person name="Guttman K.M."/>
            <person name="Kwak H."/>
            <person name="Middleton M.A."/>
            <person name="Wang P.W."/>
            <person name="Horuz S."/>
            <person name="Aysan Y."/>
            <person name="Guttman D.S."/>
        </authorList>
    </citation>
    <scope>NUCLEOTIDE SEQUENCE [LARGE SCALE GENOMIC DNA]</scope>
    <source>
        <strain evidence="2 4">Marul_2_1</strain>
    </source>
</reference>
<dbReference type="Gene3D" id="2.30.110.20">
    <property type="entry name" value="Hcp1-like"/>
    <property type="match status" value="1"/>
</dbReference>
<accession>A0A0R3A8S4</accession>
<dbReference type="InterPro" id="IPR052947">
    <property type="entry name" value="T6SS_Hcp1_domain"/>
</dbReference>
<dbReference type="AlphaFoldDB" id="A0A0R3A8S4"/>
<dbReference type="PANTHER" id="PTHR34319:SF7">
    <property type="entry name" value="HNH ENDONUCLEASE DOMAIN-CONTAINING PROTEIN"/>
    <property type="match status" value="1"/>
</dbReference>
<evidence type="ECO:0000313" key="2">
    <source>
        <dbReference type="EMBL" id="MBI6635116.1"/>
    </source>
</evidence>
<dbReference type="InterPro" id="IPR036624">
    <property type="entry name" value="Hcp1-lik_sf"/>
</dbReference>
<dbReference type="Pfam" id="PF05638">
    <property type="entry name" value="T6SS_HCP"/>
    <property type="match status" value="1"/>
</dbReference>
<dbReference type="NCBIfam" id="TIGR03344">
    <property type="entry name" value="VI_effect_Hcp1"/>
    <property type="match status" value="1"/>
</dbReference>
<comment type="caution">
    <text evidence="1">The sequence shown here is derived from an EMBL/GenBank/DDBJ whole genome shotgun (WGS) entry which is preliminary data.</text>
</comment>
<organism evidence="1 3">
    <name type="scientific">Pseudomonas paralactis</name>
    <dbReference type="NCBI Taxonomy" id="1615673"/>
    <lineage>
        <taxon>Bacteria</taxon>
        <taxon>Pseudomonadati</taxon>
        <taxon>Pseudomonadota</taxon>
        <taxon>Gammaproteobacteria</taxon>
        <taxon>Pseudomonadales</taxon>
        <taxon>Pseudomonadaceae</taxon>
        <taxon>Pseudomonas</taxon>
    </lineage>
</organism>
<dbReference type="InterPro" id="IPR008514">
    <property type="entry name" value="T6SS_Hcp"/>
</dbReference>
<protein>
    <submittedName>
        <fullName evidence="1 2">Hcp</fullName>
    </submittedName>
</protein>
<dbReference type="RefSeq" id="WP_057704183.1">
    <property type="nucleotide sequence ID" value="NZ_JABWQI010000042.1"/>
</dbReference>
<evidence type="ECO:0000313" key="3">
    <source>
        <dbReference type="Proteomes" id="UP000050852"/>
    </source>
</evidence>
<reference evidence="1 3" key="1">
    <citation type="submission" date="2015-02" db="EMBL/GenBank/DDBJ databases">
        <title>Two Pseudomonas sp. nov., isolated from raw milk.</title>
        <authorList>
            <person name="Wenning M."/>
            <person name="von Neubeck M."/>
            <person name="Huptas C."/>
            <person name="Scherer S."/>
        </authorList>
    </citation>
    <scope>NUCLEOTIDE SEQUENCE [LARGE SCALE GENOMIC DNA]</scope>
    <source>
        <strain evidence="1 3">DSM 29164</strain>
    </source>
</reference>
<evidence type="ECO:0000313" key="1">
    <source>
        <dbReference type="EMBL" id="KRP69384.1"/>
    </source>
</evidence>
<keyword evidence="4" id="KW-1185">Reference proteome</keyword>